<dbReference type="InterPro" id="IPR013149">
    <property type="entry name" value="ADH-like_C"/>
</dbReference>
<proteinExistence type="predicted"/>
<dbReference type="NCBIfam" id="TIGR02824">
    <property type="entry name" value="quinone_pig3"/>
    <property type="match status" value="1"/>
</dbReference>
<keyword evidence="2" id="KW-0560">Oxidoreductase</keyword>
<dbReference type="InterPro" id="IPR036291">
    <property type="entry name" value="NAD(P)-bd_dom_sf"/>
</dbReference>
<reference evidence="5" key="1">
    <citation type="journal article" date="2019" name="Int. J. Syst. Evol. Microbiol.">
        <title>The Global Catalogue of Microorganisms (GCM) 10K type strain sequencing project: providing services to taxonomists for standard genome sequencing and annotation.</title>
        <authorList>
            <consortium name="The Broad Institute Genomics Platform"/>
            <consortium name="The Broad Institute Genome Sequencing Center for Infectious Disease"/>
            <person name="Wu L."/>
            <person name="Ma J."/>
        </authorList>
    </citation>
    <scope>NUCLEOTIDE SEQUENCE [LARGE SCALE GENOMIC DNA]</scope>
    <source>
        <strain evidence="5">ZS-35-S2</strain>
    </source>
</reference>
<dbReference type="Proteomes" id="UP001597371">
    <property type="component" value="Unassembled WGS sequence"/>
</dbReference>
<feature type="domain" description="Enoyl reductase (ER)" evidence="3">
    <location>
        <begin position="14"/>
        <end position="327"/>
    </location>
</feature>
<comment type="caution">
    <text evidence="4">The sequence shown here is derived from an EMBL/GenBank/DDBJ whole genome shotgun (WGS) entry which is preliminary data.</text>
</comment>
<dbReference type="SUPFAM" id="SSF50129">
    <property type="entry name" value="GroES-like"/>
    <property type="match status" value="1"/>
</dbReference>
<dbReference type="SUPFAM" id="SSF51735">
    <property type="entry name" value="NAD(P)-binding Rossmann-fold domains"/>
    <property type="match status" value="1"/>
</dbReference>
<accession>A0ABW5CIZ8</accession>
<dbReference type="EMBL" id="JBHUIJ010000002">
    <property type="protein sequence ID" value="MFD2235952.1"/>
    <property type="molecule type" value="Genomic_DNA"/>
</dbReference>
<evidence type="ECO:0000259" key="3">
    <source>
        <dbReference type="SMART" id="SM00829"/>
    </source>
</evidence>
<keyword evidence="5" id="KW-1185">Reference proteome</keyword>
<dbReference type="RefSeq" id="WP_209736103.1">
    <property type="nucleotide sequence ID" value="NZ_CP072611.1"/>
</dbReference>
<keyword evidence="1" id="KW-0521">NADP</keyword>
<evidence type="ECO:0000256" key="2">
    <source>
        <dbReference type="ARBA" id="ARBA00023002"/>
    </source>
</evidence>
<name>A0ABW5CIZ8_9HYPH</name>
<protein>
    <submittedName>
        <fullName evidence="4">NAD(P)H-quinone oxidoreductase</fullName>
    </submittedName>
</protein>
<dbReference type="Pfam" id="PF08240">
    <property type="entry name" value="ADH_N"/>
    <property type="match status" value="1"/>
</dbReference>
<gene>
    <name evidence="4" type="ORF">ACFSKQ_00555</name>
</gene>
<evidence type="ECO:0000313" key="5">
    <source>
        <dbReference type="Proteomes" id="UP001597371"/>
    </source>
</evidence>
<sequence>MSLSMQAIIVETPGGPEALACVERPRPLPGHGEILVRVKAAGVNRPDVMQRKGKYPPPPGAPDILGLELAGIVEAAGEGATRYAPGDRVMALVAGGAYAQYAVVHETNALPVPDALSFVEAGAIPETYFTVWSNVFVRAGLRAGETILVHGGSSGIGTTAIQLAKAFGAKVLVTAGNKEKCEACRRLGADRAIHYGEEDYVQAALEATEGRGVDVILDMVGGDYIQRNLKAAAADGRIAQIAFLQGPKVALDLTPLLLKRLTLTGSTLRARPVAMKAELARDLEEKVVPLLARGEVGPIIDSVFPFAEVAAAHRRMDEGAHIGKIVLEMA</sequence>
<dbReference type="Pfam" id="PF00107">
    <property type="entry name" value="ADH_zinc_N"/>
    <property type="match status" value="1"/>
</dbReference>
<dbReference type="SMART" id="SM00829">
    <property type="entry name" value="PKS_ER"/>
    <property type="match status" value="1"/>
</dbReference>
<organism evidence="4 5">
    <name type="scientific">Aureimonas populi</name>
    <dbReference type="NCBI Taxonomy" id="1701758"/>
    <lineage>
        <taxon>Bacteria</taxon>
        <taxon>Pseudomonadati</taxon>
        <taxon>Pseudomonadota</taxon>
        <taxon>Alphaproteobacteria</taxon>
        <taxon>Hyphomicrobiales</taxon>
        <taxon>Aurantimonadaceae</taxon>
        <taxon>Aureimonas</taxon>
    </lineage>
</organism>
<dbReference type="Gene3D" id="3.90.180.10">
    <property type="entry name" value="Medium-chain alcohol dehydrogenases, catalytic domain"/>
    <property type="match status" value="1"/>
</dbReference>
<evidence type="ECO:0000256" key="1">
    <source>
        <dbReference type="ARBA" id="ARBA00022857"/>
    </source>
</evidence>
<dbReference type="InterPro" id="IPR011032">
    <property type="entry name" value="GroES-like_sf"/>
</dbReference>
<dbReference type="PANTHER" id="PTHR48106:SF8">
    <property type="entry name" value="OS02G0805600 PROTEIN"/>
    <property type="match status" value="1"/>
</dbReference>
<dbReference type="InterPro" id="IPR014189">
    <property type="entry name" value="Quinone_OxRdtase_PIG3"/>
</dbReference>
<evidence type="ECO:0000313" key="4">
    <source>
        <dbReference type="EMBL" id="MFD2235952.1"/>
    </source>
</evidence>
<dbReference type="CDD" id="cd05276">
    <property type="entry name" value="p53_inducible_oxidoreductase"/>
    <property type="match status" value="1"/>
</dbReference>
<dbReference type="Gene3D" id="3.40.50.720">
    <property type="entry name" value="NAD(P)-binding Rossmann-like Domain"/>
    <property type="match status" value="1"/>
</dbReference>
<dbReference type="InterPro" id="IPR020843">
    <property type="entry name" value="ER"/>
</dbReference>
<dbReference type="InterPro" id="IPR013154">
    <property type="entry name" value="ADH-like_N"/>
</dbReference>
<dbReference type="PANTHER" id="PTHR48106">
    <property type="entry name" value="QUINONE OXIDOREDUCTASE PIG3-RELATED"/>
    <property type="match status" value="1"/>
</dbReference>